<dbReference type="Gene3D" id="3.40.50.300">
    <property type="entry name" value="P-loop containing nucleotide triphosphate hydrolases"/>
    <property type="match status" value="2"/>
</dbReference>
<evidence type="ECO:0000313" key="10">
    <source>
        <dbReference type="Proteomes" id="UP000597338"/>
    </source>
</evidence>
<proteinExistence type="inferred from homology"/>
<keyword evidence="10" id="KW-1185">Reference proteome</keyword>
<keyword evidence="3 7" id="KW-0699">rRNA-binding</keyword>
<dbReference type="HAMAP" id="MF_00847">
    <property type="entry name" value="EttA"/>
    <property type="match status" value="1"/>
</dbReference>
<dbReference type="Pfam" id="PF00005">
    <property type="entry name" value="ABC_tran"/>
    <property type="match status" value="2"/>
</dbReference>
<name>A0ABQ1L6B8_9SPHI</name>
<dbReference type="InterPro" id="IPR003593">
    <property type="entry name" value="AAA+_ATPase"/>
</dbReference>
<keyword evidence="4 7" id="KW-0547">Nucleotide-binding</keyword>
<keyword evidence="5 7" id="KW-0067">ATP-binding</keyword>
<dbReference type="Pfam" id="PF12848">
    <property type="entry name" value="ABC_tran_Xtn"/>
    <property type="match status" value="1"/>
</dbReference>
<dbReference type="PROSITE" id="PS50893">
    <property type="entry name" value="ABC_TRANSPORTER_2"/>
    <property type="match status" value="2"/>
</dbReference>
<dbReference type="PANTHER" id="PTHR43858">
    <property type="entry name" value="ENERGY-DEPENDENT TRANSLATIONAL THROTTLE PROTEIN ETTA"/>
    <property type="match status" value="1"/>
</dbReference>
<feature type="domain" description="ABC transporter" evidence="8">
    <location>
        <begin position="339"/>
        <end position="565"/>
    </location>
</feature>
<dbReference type="InterPro" id="IPR027417">
    <property type="entry name" value="P-loop_NTPase"/>
</dbReference>
<evidence type="ECO:0000256" key="4">
    <source>
        <dbReference type="ARBA" id="ARBA00022741"/>
    </source>
</evidence>
<comment type="caution">
    <text evidence="7">Lacks conserved residue(s) required for the propagation of feature annotation.</text>
</comment>
<dbReference type="EC" id="3.6.1.-" evidence="7"/>
<keyword evidence="7" id="KW-0378">Hydrolase</keyword>
<dbReference type="InterPro" id="IPR003439">
    <property type="entry name" value="ABC_transporter-like_ATP-bd"/>
</dbReference>
<dbReference type="PANTHER" id="PTHR43858:SF1">
    <property type="entry name" value="ABC TRANSPORTER-RELATED PROTEIN"/>
    <property type="match status" value="1"/>
</dbReference>
<comment type="caution">
    <text evidence="9">The sequence shown here is derived from an EMBL/GenBank/DDBJ whole genome shotgun (WGS) entry which is preliminary data.</text>
</comment>
<feature type="region of interest" description="PtIM" evidence="7">
    <location>
        <begin position="257"/>
        <end position="337"/>
    </location>
</feature>
<evidence type="ECO:0000256" key="7">
    <source>
        <dbReference type="HAMAP-Rule" id="MF_00847"/>
    </source>
</evidence>
<accession>A0ABQ1L6B8</accession>
<evidence type="ECO:0000256" key="5">
    <source>
        <dbReference type="ARBA" id="ARBA00022840"/>
    </source>
</evidence>
<keyword evidence="7" id="KW-0694">RNA-binding</keyword>
<dbReference type="InterPro" id="IPR022374">
    <property type="entry name" value="EttA"/>
</dbReference>
<feature type="binding site" evidence="7">
    <location>
        <begin position="371"/>
        <end position="378"/>
    </location>
    <ligand>
        <name>ATP</name>
        <dbReference type="ChEBI" id="CHEBI:30616"/>
        <label>2</label>
    </ligand>
</feature>
<dbReference type="Proteomes" id="UP000597338">
    <property type="component" value="Unassembled WGS sequence"/>
</dbReference>
<evidence type="ECO:0000256" key="3">
    <source>
        <dbReference type="ARBA" id="ARBA00022730"/>
    </source>
</evidence>
<dbReference type="InterPro" id="IPR032781">
    <property type="entry name" value="ABC_tran_Xtn"/>
</dbReference>
<keyword evidence="6 7" id="KW-0810">Translation regulation</keyword>
<comment type="domain">
    <text evidence="7">The arm domain is inserted in the first ABC transporter domain. Probably contacts ribosomal protein L1.</text>
</comment>
<comment type="function">
    <text evidence="7">A translation factor that gates the progression of the 70S ribosomal initiation complex (IC, containing tRNA(fMet) in the P-site) into the translation elongation cycle by using a mechanism sensitive to the ATP/ADP ratio. Binds to the 70S ribosome E-site where it modulates the state of the translating ribosome during subunit translocation. ATP hydrolysis probably frees it from the ribosome, which can enter the elongation phase.</text>
</comment>
<keyword evidence="2 7" id="KW-0820">tRNA-binding</keyword>
<protein>
    <recommendedName>
        <fullName evidence="7">Energy-dependent translational throttle protein EttA</fullName>
        <ecNumber evidence="7">3.6.1.-</ecNumber>
    </recommendedName>
    <alternativeName>
        <fullName evidence="7">Translational regulatory factor EttA</fullName>
    </alternativeName>
</protein>
<comment type="subunit">
    <text evidence="7">Monomer. Probably contacts ribosomal proteins L1, L5, L33 and S7, the 16S and 23S rRNA and the P-site containing tRNA(fMet).</text>
</comment>
<evidence type="ECO:0000256" key="2">
    <source>
        <dbReference type="ARBA" id="ARBA00022555"/>
    </source>
</evidence>
<keyword evidence="7" id="KW-0963">Cytoplasm</keyword>
<evidence type="ECO:0000313" key="9">
    <source>
        <dbReference type="EMBL" id="GGC19014.1"/>
    </source>
</evidence>
<sequence>MFARKKLKMSDEKIIFSMAGVNKIYPPQKQVLKNIYLSFFYGAKIGVIGLNGSGKSSLLKIIAGLDKSYQGEVVFSPGYTVGYLAQEPELDPDKTVREVVEEGVAEITAILKEYEGINEKFGLPEVYENADEMDKLLARQGELQDKIDAVGAWELDTKLERAMDALRCPEPERKVDTLSGGERRRVALCRLLLQEPDVLLLDEPTNHLDAESIDWLEQHLQQYQGTVIAVTHDRYFLDNVAGWILELDRGEGIPWKGNYSSWLDQKAKRLAQEEKSESKRQKTLERELEWVRMAPKARHAKSKARLHNYEKLASEETREREDKLELFIPPGPRLGNVVIEAQQVSKAYGDKILFEGLSFSLPPAGIVGIIGPNGAGKTTLFRLITGQEQPDSGTFRVGETVALGYVDQLHDDLDPEKTVWENITGGNENIPLGNRLVNSRAYVSKFNFNGADQQKKVGVLSGGERNRVHLAITLKKSANVLLLDEPTNDIDVNTLRALEEGLENFGGCAVVISHDRWFLDRICTHILAFEGDSQVYFFEGNYSEYEENRKKRLGDSTPKRIKYKKLVKG</sequence>
<dbReference type="EMBL" id="BMIK01000002">
    <property type="protein sequence ID" value="GGC19014.1"/>
    <property type="molecule type" value="Genomic_DNA"/>
</dbReference>
<dbReference type="SMART" id="SM00382">
    <property type="entry name" value="AAA"/>
    <property type="match status" value="2"/>
</dbReference>
<evidence type="ECO:0000256" key="6">
    <source>
        <dbReference type="ARBA" id="ARBA00022845"/>
    </source>
</evidence>
<comment type="domain">
    <text evidence="7">The P-site tRNA interaction motif (PtIM domain) probably interacts with the P-site tRNA(fMet) as well as the 23S rRNA.</text>
</comment>
<dbReference type="SUPFAM" id="SSF52540">
    <property type="entry name" value="P-loop containing nucleoside triphosphate hydrolases"/>
    <property type="match status" value="2"/>
</dbReference>
<gene>
    <name evidence="7" type="primary">ettA</name>
    <name evidence="9" type="ORF">GCM10011386_08570</name>
</gene>
<dbReference type="NCBIfam" id="TIGR03719">
    <property type="entry name" value="ABC_ABC_ChvD"/>
    <property type="match status" value="1"/>
</dbReference>
<evidence type="ECO:0000259" key="8">
    <source>
        <dbReference type="PROSITE" id="PS50893"/>
    </source>
</evidence>
<organism evidence="9 10">
    <name type="scientific">Parapedobacter defluvii</name>
    <dbReference type="NCBI Taxonomy" id="2045106"/>
    <lineage>
        <taxon>Bacteria</taxon>
        <taxon>Pseudomonadati</taxon>
        <taxon>Bacteroidota</taxon>
        <taxon>Sphingobacteriia</taxon>
        <taxon>Sphingobacteriales</taxon>
        <taxon>Sphingobacteriaceae</taxon>
        <taxon>Parapedobacter</taxon>
    </lineage>
</organism>
<dbReference type="InterPro" id="IPR017871">
    <property type="entry name" value="ABC_transporter-like_CS"/>
</dbReference>
<comment type="subcellular location">
    <subcellularLocation>
        <location evidence="7">Cytoplasm</location>
    </subcellularLocation>
    <text evidence="7">Associates with ribosomes and polysomes.</text>
</comment>
<dbReference type="CDD" id="cd03221">
    <property type="entry name" value="ABCF_EF-3"/>
    <property type="match status" value="2"/>
</dbReference>
<keyword evidence="7" id="KW-0677">Repeat</keyword>
<feature type="domain" description="ABC transporter" evidence="8">
    <location>
        <begin position="16"/>
        <end position="274"/>
    </location>
</feature>
<keyword evidence="7" id="KW-0648">Protein biosynthesis</keyword>
<comment type="similarity">
    <text evidence="1 7">Belongs to the ABC transporter superfamily. ABCF family. Translational throttle EttA subfamily.</text>
</comment>
<reference evidence="10" key="1">
    <citation type="journal article" date="2019" name="Int. J. Syst. Evol. Microbiol.">
        <title>The Global Catalogue of Microorganisms (GCM) 10K type strain sequencing project: providing services to taxonomists for standard genome sequencing and annotation.</title>
        <authorList>
            <consortium name="The Broad Institute Genomics Platform"/>
            <consortium name="The Broad Institute Genome Sequencing Center for Infectious Disease"/>
            <person name="Wu L."/>
            <person name="Ma J."/>
        </authorList>
    </citation>
    <scope>NUCLEOTIDE SEQUENCE [LARGE SCALE GENOMIC DNA]</scope>
    <source>
        <strain evidence="10">CGMCC 1.15342</strain>
    </source>
</reference>
<comment type="catalytic activity">
    <reaction evidence="7">
        <text>ATP + H2O = ADP + phosphate + H(+)</text>
        <dbReference type="Rhea" id="RHEA:13065"/>
        <dbReference type="ChEBI" id="CHEBI:15377"/>
        <dbReference type="ChEBI" id="CHEBI:15378"/>
        <dbReference type="ChEBI" id="CHEBI:30616"/>
        <dbReference type="ChEBI" id="CHEBI:43474"/>
        <dbReference type="ChEBI" id="CHEBI:456216"/>
    </reaction>
</comment>
<dbReference type="NCBIfam" id="NF008775">
    <property type="entry name" value="PRK11819.1"/>
    <property type="match status" value="1"/>
</dbReference>
<dbReference type="PROSITE" id="PS00211">
    <property type="entry name" value="ABC_TRANSPORTER_1"/>
    <property type="match status" value="1"/>
</dbReference>
<evidence type="ECO:0000256" key="1">
    <source>
        <dbReference type="ARBA" id="ARBA00005868"/>
    </source>
</evidence>